<name>A0A6A6XT97_9PLEO</name>
<reference evidence="1" key="1">
    <citation type="journal article" date="2020" name="Stud. Mycol.">
        <title>101 Dothideomycetes genomes: a test case for predicting lifestyles and emergence of pathogens.</title>
        <authorList>
            <person name="Haridas S."/>
            <person name="Albert R."/>
            <person name="Binder M."/>
            <person name="Bloem J."/>
            <person name="Labutti K."/>
            <person name="Salamov A."/>
            <person name="Andreopoulos B."/>
            <person name="Baker S."/>
            <person name="Barry K."/>
            <person name="Bills G."/>
            <person name="Bluhm B."/>
            <person name="Cannon C."/>
            <person name="Castanera R."/>
            <person name="Culley D."/>
            <person name="Daum C."/>
            <person name="Ezra D."/>
            <person name="Gonzalez J."/>
            <person name="Henrissat B."/>
            <person name="Kuo A."/>
            <person name="Liang C."/>
            <person name="Lipzen A."/>
            <person name="Lutzoni F."/>
            <person name="Magnuson J."/>
            <person name="Mondo S."/>
            <person name="Nolan M."/>
            <person name="Ohm R."/>
            <person name="Pangilinan J."/>
            <person name="Park H.-J."/>
            <person name="Ramirez L."/>
            <person name="Alfaro M."/>
            <person name="Sun H."/>
            <person name="Tritt A."/>
            <person name="Yoshinaga Y."/>
            <person name="Zwiers L.-H."/>
            <person name="Turgeon B."/>
            <person name="Goodwin S."/>
            <person name="Spatafora J."/>
            <person name="Crous P."/>
            <person name="Grigoriev I."/>
        </authorList>
    </citation>
    <scope>NUCLEOTIDE SEQUENCE</scope>
    <source>
        <strain evidence="1">CBS 109.77</strain>
    </source>
</reference>
<sequence>MQALCTDVLYDVFFVLWLSHRSALLNASLVCKIWHQIAQHILNGCLDNVVISPNNVEQNRKIFERVEASEEFQKKLHSITVRDVFSSRLVPAEMTVPEFIQPNEEQRQRMYRIREERNQKTQIQLGQLARMISKCASLCNFVWEAKPRIPAIIMDALRDSPNCRIQIQFRDDYYAHHSGSAFIFPSIETHESISLLVPIASKLTRLGVILPATEISSVDETKPPMFQTLGRIVSCAPLQSLSVHAAGLLHSSSDFHSVTNIGWLTDNIELPLQVQEIRLSNICLCDASALETDAFRKSICWHNVRSVHFTCPSMLSLISPDCQLTSLTVDLDPPYEDLNVSCTKTPSFQSIRAFILSQHRLTHLSVSQGHQVFETDNEALDHALIRHLGHTIRSLAIHEIEAPYPLTKKRLALLPKTLVTIGATCPHLRSLNTPMPDEDAAGVFYANCIKKHLTQLHHLTLTLSLEQPGQYPGRTPVNLQRSVDMWSHLLTPYTGLTLRTLLVCVGAKCSNERLGKQVWDPMREYQRRFIVQKPEQYETKDDTLPGVVWANCVELDDFLAAQKYGDRTTYAAYNISYLDILQRMIADGLGTRGFGEDDF</sequence>
<organism evidence="1 2">
    <name type="scientific">Melanomma pulvis-pyrius CBS 109.77</name>
    <dbReference type="NCBI Taxonomy" id="1314802"/>
    <lineage>
        <taxon>Eukaryota</taxon>
        <taxon>Fungi</taxon>
        <taxon>Dikarya</taxon>
        <taxon>Ascomycota</taxon>
        <taxon>Pezizomycotina</taxon>
        <taxon>Dothideomycetes</taxon>
        <taxon>Pleosporomycetidae</taxon>
        <taxon>Pleosporales</taxon>
        <taxon>Melanommataceae</taxon>
        <taxon>Melanomma</taxon>
    </lineage>
</organism>
<gene>
    <name evidence="1" type="ORF">K505DRAFT_414109</name>
</gene>
<protein>
    <submittedName>
        <fullName evidence="1">Uncharacterized protein</fullName>
    </submittedName>
</protein>
<keyword evidence="2" id="KW-1185">Reference proteome</keyword>
<dbReference type="Proteomes" id="UP000799757">
    <property type="component" value="Unassembled WGS sequence"/>
</dbReference>
<dbReference type="EMBL" id="MU001776">
    <property type="protein sequence ID" value="KAF2798797.1"/>
    <property type="molecule type" value="Genomic_DNA"/>
</dbReference>
<accession>A0A6A6XT97</accession>
<dbReference type="AlphaFoldDB" id="A0A6A6XT97"/>
<proteinExistence type="predicted"/>
<dbReference type="OrthoDB" id="3939962at2759"/>
<evidence type="ECO:0000313" key="2">
    <source>
        <dbReference type="Proteomes" id="UP000799757"/>
    </source>
</evidence>
<evidence type="ECO:0000313" key="1">
    <source>
        <dbReference type="EMBL" id="KAF2798797.1"/>
    </source>
</evidence>